<protein>
    <submittedName>
        <fullName evidence="2">Uncharacterized protein</fullName>
    </submittedName>
</protein>
<sequence length="170" mass="19197">MKKIYFLLCLLFTCFINSQENANPLVIFNAENIGYKSLEEILKPIKQEDIAILSVLKENGLEKYGSNSGVVVITTKKFIVDKFYKNIIANSELKKKIPTAESLAKIGIIGSKAENKNQPYDELAKYININLDENQVQKIASISFIEPSVALQMNPDWKFGAIEIMSTMDR</sequence>
<feature type="signal peptide" evidence="1">
    <location>
        <begin position="1"/>
        <end position="22"/>
    </location>
</feature>
<reference evidence="3" key="1">
    <citation type="journal article" date="2019" name="Int. J. Syst. Evol. Microbiol.">
        <title>The Global Catalogue of Microorganisms (GCM) 10K type strain sequencing project: providing services to taxonomists for standard genome sequencing and annotation.</title>
        <authorList>
            <consortium name="The Broad Institute Genomics Platform"/>
            <consortium name="The Broad Institute Genome Sequencing Center for Infectious Disease"/>
            <person name="Wu L."/>
            <person name="Ma J."/>
        </authorList>
    </citation>
    <scope>NUCLEOTIDE SEQUENCE [LARGE SCALE GENOMIC DNA]</scope>
    <source>
        <strain evidence="3">CCUG 70865</strain>
    </source>
</reference>
<keyword evidence="3" id="KW-1185">Reference proteome</keyword>
<dbReference type="EMBL" id="JBHUDZ010000007">
    <property type="protein sequence ID" value="MFD1602652.1"/>
    <property type="molecule type" value="Genomic_DNA"/>
</dbReference>
<feature type="chain" id="PRO_5045458204" evidence="1">
    <location>
        <begin position="23"/>
        <end position="170"/>
    </location>
</feature>
<comment type="caution">
    <text evidence="2">The sequence shown here is derived from an EMBL/GenBank/DDBJ whole genome shotgun (WGS) entry which is preliminary data.</text>
</comment>
<evidence type="ECO:0000313" key="2">
    <source>
        <dbReference type="EMBL" id="MFD1602652.1"/>
    </source>
</evidence>
<dbReference type="Proteomes" id="UP001597138">
    <property type="component" value="Unassembled WGS sequence"/>
</dbReference>
<organism evidence="2 3">
    <name type="scientific">Flavobacterium artemisiae</name>
    <dbReference type="NCBI Taxonomy" id="2126556"/>
    <lineage>
        <taxon>Bacteria</taxon>
        <taxon>Pseudomonadati</taxon>
        <taxon>Bacteroidota</taxon>
        <taxon>Flavobacteriia</taxon>
        <taxon>Flavobacteriales</taxon>
        <taxon>Flavobacteriaceae</taxon>
        <taxon>Flavobacterium</taxon>
    </lineage>
</organism>
<proteinExistence type="predicted"/>
<accession>A0ABW4HBZ6</accession>
<gene>
    <name evidence="2" type="ORF">ACFSC2_07880</name>
</gene>
<dbReference type="RefSeq" id="WP_379816851.1">
    <property type="nucleotide sequence ID" value="NZ_JBHUDZ010000007.1"/>
</dbReference>
<evidence type="ECO:0000256" key="1">
    <source>
        <dbReference type="SAM" id="SignalP"/>
    </source>
</evidence>
<keyword evidence="1" id="KW-0732">Signal</keyword>
<evidence type="ECO:0000313" key="3">
    <source>
        <dbReference type="Proteomes" id="UP001597138"/>
    </source>
</evidence>
<name>A0ABW4HBZ6_9FLAO</name>